<evidence type="ECO:0000313" key="1">
    <source>
        <dbReference type="EMBL" id="CAH3145735.1"/>
    </source>
</evidence>
<comment type="caution">
    <text evidence="1">The sequence shown here is derived from an EMBL/GenBank/DDBJ whole genome shotgun (WGS) entry which is preliminary data.</text>
</comment>
<organism evidence="1 2">
    <name type="scientific">Porites evermanni</name>
    <dbReference type="NCBI Taxonomy" id="104178"/>
    <lineage>
        <taxon>Eukaryota</taxon>
        <taxon>Metazoa</taxon>
        <taxon>Cnidaria</taxon>
        <taxon>Anthozoa</taxon>
        <taxon>Hexacorallia</taxon>
        <taxon>Scleractinia</taxon>
        <taxon>Fungiina</taxon>
        <taxon>Poritidae</taxon>
        <taxon>Porites</taxon>
    </lineage>
</organism>
<reference evidence="1 2" key="1">
    <citation type="submission" date="2022-05" db="EMBL/GenBank/DDBJ databases">
        <authorList>
            <consortium name="Genoscope - CEA"/>
            <person name="William W."/>
        </authorList>
    </citation>
    <scope>NUCLEOTIDE SEQUENCE [LARGE SCALE GENOMIC DNA]</scope>
</reference>
<name>A0ABN8PKC0_9CNID</name>
<accession>A0ABN8PKC0</accession>
<proteinExistence type="predicted"/>
<dbReference type="EMBL" id="CALNXI010000897">
    <property type="protein sequence ID" value="CAH3145735.1"/>
    <property type="molecule type" value="Genomic_DNA"/>
</dbReference>
<gene>
    <name evidence="1" type="ORF">PEVE_00043564</name>
</gene>
<dbReference type="Proteomes" id="UP001159427">
    <property type="component" value="Unassembled WGS sequence"/>
</dbReference>
<protein>
    <submittedName>
        <fullName evidence="1">Uncharacterized protein</fullName>
    </submittedName>
</protein>
<keyword evidence="2" id="KW-1185">Reference proteome</keyword>
<sequence length="84" mass="9694">MAEGEILRFPALQKSVNQFIEEEKKKQTLSKARRDVGSLSEFLKSKQESRKIEEIQSQKLNDFLNNLLSKLLLFIVTVSIVVRS</sequence>
<evidence type="ECO:0000313" key="2">
    <source>
        <dbReference type="Proteomes" id="UP001159427"/>
    </source>
</evidence>